<accession>A0AAV9WI21</accession>
<dbReference type="InterPro" id="IPR003226">
    <property type="entry name" value="MYG1_exonuclease"/>
</dbReference>
<keyword evidence="3" id="KW-1185">Reference proteome</keyword>
<dbReference type="PANTHER" id="PTHR11215:SF1">
    <property type="entry name" value="MYG1 EXONUCLEASE"/>
    <property type="match status" value="1"/>
</dbReference>
<dbReference type="EMBL" id="JAVHJL010000002">
    <property type="protein sequence ID" value="KAK6509015.1"/>
    <property type="molecule type" value="Genomic_DNA"/>
</dbReference>
<comment type="similarity">
    <text evidence="1">Belongs to the MYG1 family.</text>
</comment>
<evidence type="ECO:0000313" key="2">
    <source>
        <dbReference type="EMBL" id="KAK6509015.1"/>
    </source>
</evidence>
<name>A0AAV9WI21_9PEZI</name>
<comment type="caution">
    <text evidence="2">The sequence shown here is derived from an EMBL/GenBank/DDBJ whole genome shotgun (WGS) entry which is preliminary data.</text>
</comment>
<dbReference type="Proteomes" id="UP001370758">
    <property type="component" value="Unassembled WGS sequence"/>
</dbReference>
<dbReference type="GO" id="GO:0005634">
    <property type="term" value="C:nucleus"/>
    <property type="evidence" value="ECO:0007669"/>
    <property type="project" value="TreeGrafter"/>
</dbReference>
<evidence type="ECO:0000256" key="1">
    <source>
        <dbReference type="ARBA" id="ARBA00010105"/>
    </source>
</evidence>
<evidence type="ECO:0000313" key="3">
    <source>
        <dbReference type="Proteomes" id="UP001370758"/>
    </source>
</evidence>
<proteinExistence type="inferred from homology"/>
<protein>
    <recommendedName>
        <fullName evidence="4">Metal-dependent protein hydrolase</fullName>
    </recommendedName>
</protein>
<gene>
    <name evidence="2" type="ORF">TWF481_003781</name>
</gene>
<dbReference type="PANTHER" id="PTHR11215">
    <property type="entry name" value="METAL DEPENDENT HYDROLASE - RELATED"/>
    <property type="match status" value="1"/>
</dbReference>
<dbReference type="AlphaFoldDB" id="A0AAV9WI21"/>
<sequence length="403" mass="45319">MSFSLPQISNFDLFMNTPLLTATRVLTRTLPRITNISRRRLVQQPVTFPSTYLQRRYQSIMETSKSAADQLANPAKKLKIEQKTIGTHNGAFHADEALAVYLLRLTPTYKDSPVVRSRDPPTLEACDIIVDVTGVCDHTKHFDHHQRTFTETFSDKHVTRLSSAGLIYKYFGKEIISLKTEIEVNDPRVEILYQKLYTEFIEAIDANDNGISAFASSAGPPAFSEKGITLPSLVAGLNPRWNETITDEISNLQFEKASKLMGDVFVDKLDYYSKAWLPARQIVVDALKKRFEIDPSGKIINLGISCPWKEHLYNVEEEEGIKGEILYTLYSDGKGWRIQAVSVGKDSFENRKGLPEKWRGVRDEDLSELTGIDGCVFVHASGFIGGNKTYEGALEMAKRAVAE</sequence>
<reference evidence="2 3" key="1">
    <citation type="submission" date="2023-08" db="EMBL/GenBank/DDBJ databases">
        <authorList>
            <person name="Palmer J.M."/>
        </authorList>
    </citation>
    <scope>NUCLEOTIDE SEQUENCE [LARGE SCALE GENOMIC DNA]</scope>
    <source>
        <strain evidence="2 3">TWF481</strain>
    </source>
</reference>
<evidence type="ECO:0008006" key="4">
    <source>
        <dbReference type="Google" id="ProtNLM"/>
    </source>
</evidence>
<organism evidence="2 3">
    <name type="scientific">Arthrobotrys musiformis</name>
    <dbReference type="NCBI Taxonomy" id="47236"/>
    <lineage>
        <taxon>Eukaryota</taxon>
        <taxon>Fungi</taxon>
        <taxon>Dikarya</taxon>
        <taxon>Ascomycota</taxon>
        <taxon>Pezizomycotina</taxon>
        <taxon>Orbiliomycetes</taxon>
        <taxon>Orbiliales</taxon>
        <taxon>Orbiliaceae</taxon>
        <taxon>Arthrobotrys</taxon>
    </lineage>
</organism>
<dbReference type="Pfam" id="PF03690">
    <property type="entry name" value="MYG1_exonuc"/>
    <property type="match status" value="1"/>
</dbReference>
<dbReference type="GO" id="GO:0005737">
    <property type="term" value="C:cytoplasm"/>
    <property type="evidence" value="ECO:0007669"/>
    <property type="project" value="TreeGrafter"/>
</dbReference>